<proteinExistence type="predicted"/>
<sequence>MISQEKNRFNHLYFASFGQVLNFRCSLRFISPLCFGPSFPSPLCSDSSLKTPSNPEAPRIYPFPLPSPEFFSVPTFVSDYCHRLYLRSPYGVIPEVQPLRLRSSV</sequence>
<dbReference type="Proteomes" id="UP000276133">
    <property type="component" value="Unassembled WGS sequence"/>
</dbReference>
<evidence type="ECO:0000313" key="2">
    <source>
        <dbReference type="Proteomes" id="UP000276133"/>
    </source>
</evidence>
<dbReference type="AlphaFoldDB" id="A0A3M7SV76"/>
<organism evidence="1 2">
    <name type="scientific">Brachionus plicatilis</name>
    <name type="common">Marine rotifer</name>
    <name type="synonym">Brachionus muelleri</name>
    <dbReference type="NCBI Taxonomy" id="10195"/>
    <lineage>
        <taxon>Eukaryota</taxon>
        <taxon>Metazoa</taxon>
        <taxon>Spiralia</taxon>
        <taxon>Gnathifera</taxon>
        <taxon>Rotifera</taxon>
        <taxon>Eurotatoria</taxon>
        <taxon>Monogononta</taxon>
        <taxon>Pseudotrocha</taxon>
        <taxon>Ploima</taxon>
        <taxon>Brachionidae</taxon>
        <taxon>Brachionus</taxon>
    </lineage>
</organism>
<reference evidence="1 2" key="1">
    <citation type="journal article" date="2018" name="Sci. Rep.">
        <title>Genomic signatures of local adaptation to the degree of environmental predictability in rotifers.</title>
        <authorList>
            <person name="Franch-Gras L."/>
            <person name="Hahn C."/>
            <person name="Garcia-Roger E.M."/>
            <person name="Carmona M.J."/>
            <person name="Serra M."/>
            <person name="Gomez A."/>
        </authorList>
    </citation>
    <scope>NUCLEOTIDE SEQUENCE [LARGE SCALE GENOMIC DNA]</scope>
    <source>
        <strain evidence="1">HYR1</strain>
    </source>
</reference>
<gene>
    <name evidence="1" type="ORF">BpHYR1_029912</name>
</gene>
<evidence type="ECO:0000313" key="1">
    <source>
        <dbReference type="EMBL" id="RNA39724.1"/>
    </source>
</evidence>
<keyword evidence="2" id="KW-1185">Reference proteome</keyword>
<name>A0A3M7SV76_BRAPC</name>
<comment type="caution">
    <text evidence="1">The sequence shown here is derived from an EMBL/GenBank/DDBJ whole genome shotgun (WGS) entry which is preliminary data.</text>
</comment>
<accession>A0A3M7SV76</accession>
<protein>
    <submittedName>
        <fullName evidence="1">Uncharacterized protein</fullName>
    </submittedName>
</protein>
<dbReference type="EMBL" id="REGN01000710">
    <property type="protein sequence ID" value="RNA39724.1"/>
    <property type="molecule type" value="Genomic_DNA"/>
</dbReference>